<dbReference type="InParanoid" id="I7LXG3"/>
<dbReference type="KEGG" id="tet:TTHERM_00239080"/>
<dbReference type="HOGENOM" id="CLU_085558_0_0_1"/>
<dbReference type="STRING" id="312017.I7LXG3"/>
<evidence type="ECO:0000313" key="2">
    <source>
        <dbReference type="EMBL" id="EAS04588.2"/>
    </source>
</evidence>
<protein>
    <submittedName>
        <fullName evidence="2">SNF7 family protein</fullName>
    </submittedName>
</protein>
<dbReference type="PANTHER" id="PTHR10476">
    <property type="entry name" value="CHARGED MULTIVESICULAR BODY PROTEIN"/>
    <property type="match status" value="1"/>
</dbReference>
<name>I7LXG3_TETTS</name>
<feature type="region of interest" description="Disordered" evidence="1">
    <location>
        <begin position="25"/>
        <end position="46"/>
    </location>
</feature>
<dbReference type="Gene3D" id="6.10.140.1230">
    <property type="match status" value="1"/>
</dbReference>
<accession>I7LXG3</accession>
<dbReference type="AlphaFoldDB" id="I7LXG3"/>
<dbReference type="OMA" id="QQITMVM"/>
<organism evidence="2 3">
    <name type="scientific">Tetrahymena thermophila (strain SB210)</name>
    <dbReference type="NCBI Taxonomy" id="312017"/>
    <lineage>
        <taxon>Eukaryota</taxon>
        <taxon>Sar</taxon>
        <taxon>Alveolata</taxon>
        <taxon>Ciliophora</taxon>
        <taxon>Intramacronucleata</taxon>
        <taxon>Oligohymenophorea</taxon>
        <taxon>Hymenostomatida</taxon>
        <taxon>Tetrahymenina</taxon>
        <taxon>Tetrahymenidae</taxon>
        <taxon>Tetrahymena</taxon>
    </lineage>
</organism>
<evidence type="ECO:0000256" key="1">
    <source>
        <dbReference type="SAM" id="MobiDB-lite"/>
    </source>
</evidence>
<keyword evidence="3" id="KW-1185">Reference proteome</keyword>
<dbReference type="OrthoDB" id="10266568at2759"/>
<dbReference type="Proteomes" id="UP000009168">
    <property type="component" value="Unassembled WGS sequence"/>
</dbReference>
<dbReference type="GeneID" id="7829935"/>
<dbReference type="InterPro" id="IPR005024">
    <property type="entry name" value="Snf7_fam"/>
</dbReference>
<sequence>MGNEAPKPAPAKPVDPMDAILDMKMTSKQFERESKKAEQESKKLVEKAKQALQKGNEEGAKLYLQNSSMKQKHSISMMRMANKLDAVQCQMKMAQGNTQMVAQLNKITPYLQFHSQNLPLEQMYGQMANFEQAMDEITVQQKVMDGVMNKNDIGTDVAVDNMLNQLKMENAMEINQKLQQSNNAVFNDIKNNNQNLINQNPNNVQEFKQI</sequence>
<evidence type="ECO:0000313" key="3">
    <source>
        <dbReference type="Proteomes" id="UP000009168"/>
    </source>
</evidence>
<feature type="compositionally biased region" description="Basic and acidic residues" evidence="1">
    <location>
        <begin position="29"/>
        <end position="46"/>
    </location>
</feature>
<dbReference type="GO" id="GO:0007034">
    <property type="term" value="P:vacuolar transport"/>
    <property type="evidence" value="ECO:0007669"/>
    <property type="project" value="InterPro"/>
</dbReference>
<reference evidence="3" key="1">
    <citation type="journal article" date="2006" name="PLoS Biol.">
        <title>Macronuclear genome sequence of the ciliate Tetrahymena thermophila, a model eukaryote.</title>
        <authorList>
            <person name="Eisen J.A."/>
            <person name="Coyne R.S."/>
            <person name="Wu M."/>
            <person name="Wu D."/>
            <person name="Thiagarajan M."/>
            <person name="Wortman J.R."/>
            <person name="Badger J.H."/>
            <person name="Ren Q."/>
            <person name="Amedeo P."/>
            <person name="Jones K.M."/>
            <person name="Tallon L.J."/>
            <person name="Delcher A.L."/>
            <person name="Salzberg S.L."/>
            <person name="Silva J.C."/>
            <person name="Haas B.J."/>
            <person name="Majoros W.H."/>
            <person name="Farzad M."/>
            <person name="Carlton J.M."/>
            <person name="Smith R.K. Jr."/>
            <person name="Garg J."/>
            <person name="Pearlman R.E."/>
            <person name="Karrer K.M."/>
            <person name="Sun L."/>
            <person name="Manning G."/>
            <person name="Elde N.C."/>
            <person name="Turkewitz A.P."/>
            <person name="Asai D.J."/>
            <person name="Wilkes D.E."/>
            <person name="Wang Y."/>
            <person name="Cai H."/>
            <person name="Collins K."/>
            <person name="Stewart B.A."/>
            <person name="Lee S.R."/>
            <person name="Wilamowska K."/>
            <person name="Weinberg Z."/>
            <person name="Ruzzo W.L."/>
            <person name="Wloga D."/>
            <person name="Gaertig J."/>
            <person name="Frankel J."/>
            <person name="Tsao C.-C."/>
            <person name="Gorovsky M.A."/>
            <person name="Keeling P.J."/>
            <person name="Waller R.F."/>
            <person name="Patron N.J."/>
            <person name="Cherry J.M."/>
            <person name="Stover N.A."/>
            <person name="Krieger C.J."/>
            <person name="del Toro C."/>
            <person name="Ryder H.F."/>
            <person name="Williamson S.C."/>
            <person name="Barbeau R.A."/>
            <person name="Hamilton E.P."/>
            <person name="Orias E."/>
        </authorList>
    </citation>
    <scope>NUCLEOTIDE SEQUENCE [LARGE SCALE GENOMIC DNA]</scope>
    <source>
        <strain evidence="3">SB210</strain>
    </source>
</reference>
<gene>
    <name evidence="2" type="ORF">TTHERM_00239080</name>
</gene>
<dbReference type="EMBL" id="GG662443">
    <property type="protein sequence ID" value="EAS04588.2"/>
    <property type="molecule type" value="Genomic_DNA"/>
</dbReference>
<proteinExistence type="predicted"/>
<dbReference type="eggNOG" id="KOG3232">
    <property type="taxonomic scope" value="Eukaryota"/>
</dbReference>
<dbReference type="RefSeq" id="XP_001024833.2">
    <property type="nucleotide sequence ID" value="XM_001024833.3"/>
</dbReference>
<dbReference type="Pfam" id="PF03357">
    <property type="entry name" value="Snf7"/>
    <property type="match status" value="1"/>
</dbReference>